<keyword evidence="8" id="KW-0539">Nucleus</keyword>
<dbReference type="PROSITE" id="PS00028">
    <property type="entry name" value="ZINC_FINGER_C2H2_1"/>
    <property type="match status" value="8"/>
</dbReference>
<dbReference type="Gene3D" id="3.30.160.60">
    <property type="entry name" value="Classic Zinc Finger"/>
    <property type="match status" value="8"/>
</dbReference>
<feature type="domain" description="C2H2-type" evidence="11">
    <location>
        <begin position="525"/>
        <end position="552"/>
    </location>
</feature>
<dbReference type="PROSITE" id="PS50157">
    <property type="entry name" value="ZINC_FINGER_C2H2_2"/>
    <property type="match status" value="8"/>
</dbReference>
<feature type="region of interest" description="Disordered" evidence="10">
    <location>
        <begin position="664"/>
        <end position="722"/>
    </location>
</feature>
<protein>
    <submittedName>
        <fullName evidence="13">Myoneurin-like</fullName>
    </submittedName>
</protein>
<feature type="domain" description="C2H2-type" evidence="11">
    <location>
        <begin position="413"/>
        <end position="440"/>
    </location>
</feature>
<feature type="compositionally biased region" description="Basic residues" evidence="10">
    <location>
        <begin position="101"/>
        <end position="123"/>
    </location>
</feature>
<dbReference type="GeneID" id="111109924"/>
<feature type="domain" description="C2H2-type" evidence="11">
    <location>
        <begin position="497"/>
        <end position="524"/>
    </location>
</feature>
<evidence type="ECO:0000256" key="5">
    <source>
        <dbReference type="ARBA" id="ARBA00022833"/>
    </source>
</evidence>
<feature type="domain" description="C2H2-type" evidence="11">
    <location>
        <begin position="469"/>
        <end position="496"/>
    </location>
</feature>
<evidence type="ECO:0000256" key="10">
    <source>
        <dbReference type="SAM" id="MobiDB-lite"/>
    </source>
</evidence>
<keyword evidence="2" id="KW-0479">Metal-binding</keyword>
<name>A0A8B8BF90_CRAVI</name>
<feature type="domain" description="C2H2-type" evidence="11">
    <location>
        <begin position="553"/>
        <end position="582"/>
    </location>
</feature>
<organism evidence="12 13">
    <name type="scientific">Crassostrea virginica</name>
    <name type="common">Eastern oyster</name>
    <dbReference type="NCBI Taxonomy" id="6565"/>
    <lineage>
        <taxon>Eukaryota</taxon>
        <taxon>Metazoa</taxon>
        <taxon>Spiralia</taxon>
        <taxon>Lophotrochozoa</taxon>
        <taxon>Mollusca</taxon>
        <taxon>Bivalvia</taxon>
        <taxon>Autobranchia</taxon>
        <taxon>Pteriomorphia</taxon>
        <taxon>Ostreida</taxon>
        <taxon>Ostreoidea</taxon>
        <taxon>Ostreidae</taxon>
        <taxon>Crassostrea</taxon>
    </lineage>
</organism>
<evidence type="ECO:0000256" key="1">
    <source>
        <dbReference type="ARBA" id="ARBA00004123"/>
    </source>
</evidence>
<dbReference type="FunFam" id="3.30.160.60:FF:001289">
    <property type="entry name" value="Zinc finger protein 574"/>
    <property type="match status" value="1"/>
</dbReference>
<proteinExistence type="predicted"/>
<feature type="compositionally biased region" description="Basic residues" evidence="10">
    <location>
        <begin position="271"/>
        <end position="286"/>
    </location>
</feature>
<dbReference type="FunFam" id="3.30.160.60:FF:000264">
    <property type="entry name" value="Zinc finger protein 236"/>
    <property type="match status" value="1"/>
</dbReference>
<dbReference type="InterPro" id="IPR013087">
    <property type="entry name" value="Znf_C2H2_type"/>
</dbReference>
<feature type="domain" description="C2H2-type" evidence="11">
    <location>
        <begin position="583"/>
        <end position="610"/>
    </location>
</feature>
<dbReference type="OrthoDB" id="427030at2759"/>
<dbReference type="InterPro" id="IPR036236">
    <property type="entry name" value="Znf_C2H2_sf"/>
</dbReference>
<evidence type="ECO:0000256" key="8">
    <source>
        <dbReference type="ARBA" id="ARBA00023242"/>
    </source>
</evidence>
<dbReference type="AlphaFoldDB" id="A0A8B8BF90"/>
<keyword evidence="12" id="KW-1185">Reference proteome</keyword>
<evidence type="ECO:0000256" key="9">
    <source>
        <dbReference type="PROSITE-ProRule" id="PRU00042"/>
    </source>
</evidence>
<feature type="compositionally biased region" description="Basic residues" evidence="10">
    <location>
        <begin position="375"/>
        <end position="385"/>
    </location>
</feature>
<feature type="compositionally biased region" description="Basic and acidic residues" evidence="10">
    <location>
        <begin position="302"/>
        <end position="318"/>
    </location>
</feature>
<dbReference type="SUPFAM" id="SSF57667">
    <property type="entry name" value="beta-beta-alpha zinc fingers"/>
    <property type="match status" value="4"/>
</dbReference>
<evidence type="ECO:0000313" key="13">
    <source>
        <dbReference type="RefSeq" id="XP_022301898.1"/>
    </source>
</evidence>
<dbReference type="SMART" id="SM00355">
    <property type="entry name" value="ZnF_C2H2"/>
    <property type="match status" value="8"/>
</dbReference>
<dbReference type="Pfam" id="PF13912">
    <property type="entry name" value="zf-C2H2_6"/>
    <property type="match status" value="1"/>
</dbReference>
<feature type="compositionally biased region" description="Low complexity" evidence="10">
    <location>
        <begin position="140"/>
        <end position="152"/>
    </location>
</feature>
<evidence type="ECO:0000259" key="11">
    <source>
        <dbReference type="PROSITE" id="PS50157"/>
    </source>
</evidence>
<feature type="compositionally biased region" description="Acidic residues" evidence="10">
    <location>
        <begin position="253"/>
        <end position="262"/>
    </location>
</feature>
<keyword evidence="4 9" id="KW-0863">Zinc-finger</keyword>
<evidence type="ECO:0000256" key="6">
    <source>
        <dbReference type="ARBA" id="ARBA00023015"/>
    </source>
</evidence>
<feature type="region of interest" description="Disordered" evidence="10">
    <location>
        <begin position="101"/>
        <end position="153"/>
    </location>
</feature>
<reference evidence="13" key="1">
    <citation type="submission" date="2025-08" db="UniProtKB">
        <authorList>
            <consortium name="RefSeq"/>
        </authorList>
    </citation>
    <scope>IDENTIFICATION</scope>
    <source>
        <tissue evidence="13">Whole sample</tissue>
    </source>
</reference>
<feature type="domain" description="C2H2-type" evidence="11">
    <location>
        <begin position="611"/>
        <end position="639"/>
    </location>
</feature>
<evidence type="ECO:0000256" key="3">
    <source>
        <dbReference type="ARBA" id="ARBA00022737"/>
    </source>
</evidence>
<feature type="compositionally biased region" description="Basic and acidic residues" evidence="10">
    <location>
        <begin position="386"/>
        <end position="397"/>
    </location>
</feature>
<keyword evidence="7" id="KW-0804">Transcription</keyword>
<dbReference type="FunFam" id="3.30.160.60:FF:000446">
    <property type="entry name" value="Zinc finger protein"/>
    <property type="match status" value="1"/>
</dbReference>
<evidence type="ECO:0000256" key="2">
    <source>
        <dbReference type="ARBA" id="ARBA00022723"/>
    </source>
</evidence>
<gene>
    <name evidence="13" type="primary">LOC111109924</name>
</gene>
<evidence type="ECO:0000313" key="12">
    <source>
        <dbReference type="Proteomes" id="UP000694844"/>
    </source>
</evidence>
<evidence type="ECO:0000256" key="4">
    <source>
        <dbReference type="ARBA" id="ARBA00022771"/>
    </source>
</evidence>
<feature type="compositionally biased region" description="Acidic residues" evidence="10">
    <location>
        <begin position="230"/>
        <end position="243"/>
    </location>
</feature>
<feature type="domain" description="C2H2-type" evidence="11">
    <location>
        <begin position="441"/>
        <end position="468"/>
    </location>
</feature>
<dbReference type="GO" id="GO:0000981">
    <property type="term" value="F:DNA-binding transcription factor activity, RNA polymerase II-specific"/>
    <property type="evidence" value="ECO:0007669"/>
    <property type="project" value="TreeGrafter"/>
</dbReference>
<feature type="region of interest" description="Disordered" evidence="10">
    <location>
        <begin position="353"/>
        <end position="406"/>
    </location>
</feature>
<dbReference type="PANTHER" id="PTHR14196:SF12">
    <property type="entry name" value="ZINC FINGER PROTEIN 208-LIKE"/>
    <property type="match status" value="1"/>
</dbReference>
<keyword evidence="5" id="KW-0862">Zinc</keyword>
<dbReference type="GO" id="GO:0005634">
    <property type="term" value="C:nucleus"/>
    <property type="evidence" value="ECO:0007669"/>
    <property type="project" value="UniProtKB-SubCell"/>
</dbReference>
<dbReference type="GO" id="GO:0008270">
    <property type="term" value="F:zinc ion binding"/>
    <property type="evidence" value="ECO:0007669"/>
    <property type="project" value="UniProtKB-KW"/>
</dbReference>
<evidence type="ECO:0000256" key="7">
    <source>
        <dbReference type="ARBA" id="ARBA00023163"/>
    </source>
</evidence>
<dbReference type="InterPro" id="IPR050717">
    <property type="entry name" value="C2H2-ZF_Transcription_Reg"/>
</dbReference>
<dbReference type="KEGG" id="cvn:111109924"/>
<dbReference type="Pfam" id="PF00096">
    <property type="entry name" value="zf-C2H2"/>
    <property type="match status" value="3"/>
</dbReference>
<feature type="compositionally biased region" description="Low complexity" evidence="10">
    <location>
        <begin position="668"/>
        <end position="680"/>
    </location>
</feature>
<dbReference type="PANTHER" id="PTHR14196">
    <property type="entry name" value="ODD-SKIPPED - RELATED"/>
    <property type="match status" value="1"/>
</dbReference>
<dbReference type="FunFam" id="3.30.160.60:FF:000733">
    <property type="entry name" value="Zinc finger protein 236 variant"/>
    <property type="match status" value="1"/>
</dbReference>
<feature type="region of interest" description="Disordered" evidence="10">
    <location>
        <begin position="221"/>
        <end position="333"/>
    </location>
</feature>
<comment type="subcellular location">
    <subcellularLocation>
        <location evidence="1">Nucleus</location>
    </subcellularLocation>
</comment>
<feature type="compositionally biased region" description="Acidic residues" evidence="10">
    <location>
        <begin position="353"/>
        <end position="362"/>
    </location>
</feature>
<dbReference type="Pfam" id="PF13465">
    <property type="entry name" value="zf-H2C2_2"/>
    <property type="match status" value="1"/>
</dbReference>
<accession>A0A8B8BF90</accession>
<dbReference type="Proteomes" id="UP000694844">
    <property type="component" value="Chromosome 8"/>
</dbReference>
<feature type="compositionally biased region" description="Acidic residues" evidence="10">
    <location>
        <begin position="712"/>
        <end position="721"/>
    </location>
</feature>
<keyword evidence="6" id="KW-0805">Transcription regulation</keyword>
<dbReference type="RefSeq" id="XP_022301898.1">
    <property type="nucleotide sequence ID" value="XM_022446190.1"/>
</dbReference>
<sequence>MASFSITSEDVLVTYKSKIEEAIQLLLSIPPHYKAEAWQFWQIVTQTVRLFTQASLDESTPFIPPSNILSDPQSTSNVISLLSNFPMAIPPSPQIKLKSRKLKLAPKKKKPNENKKVKKSPVRKKAESKLVKKKKKNETSSKGSSTKTTVTADNETEVAAQTLTEAYTNAFTPISTLDFSDLVSSNPNSVQSIHLHYEETTEVTVKPVILLPQDEQNIAAGSVRTVGSQADDDEDDDADDPNDISDVVSQEILIEEVDTVDEKDEKQKENKRPKRIRYKKNMRVKKIQTDPEFDPVAISIKAEIKENKEKKRKEEKEKRQKRKSIKKQGFLYEGHSYSKVPDEVLEAIEEVDDLDPELESDPVVDLKGEPSPTKVRQKKGGRKRKEKPEGESEEQPRLRRKRRTREEMQQASLECKECGVKLASLGSLDVHMRSHTGERPFQCTTCPKSFTTKGNLQRHEMHHKGLRPFFCDICEASFTENKSLKVHMRIHTGEKPFRCKVCDKAFSQSGPLQVHLKIHDGVKPHLCDICGKKFRHKCNLVHHKDRHHDIKKFKCGERGCTMGFCSKSELQSHLRTHTKLKDYMCNICNKTYSRYQYLKEHMNQHTGERPFVCPYCPQKFPDHGSFHKHKINAHEDEVEIKNRILERVPLESLEKLILKGMEEKGNLKGKTPTKETTPTKAVNQDVAPPTEEENMEESALERNQAADLMQGPEEEEEEGEETVIHVILSDWSGQI</sequence>
<dbReference type="GO" id="GO:0000977">
    <property type="term" value="F:RNA polymerase II transcription regulatory region sequence-specific DNA binding"/>
    <property type="evidence" value="ECO:0007669"/>
    <property type="project" value="TreeGrafter"/>
</dbReference>
<keyword evidence="3" id="KW-0677">Repeat</keyword>